<keyword evidence="2" id="KW-0808">Transferase</keyword>
<dbReference type="Proteomes" id="UP000245166">
    <property type="component" value="Unassembled WGS sequence"/>
</dbReference>
<keyword evidence="6" id="KW-1185">Reference proteome</keyword>
<dbReference type="GO" id="GO:0016757">
    <property type="term" value="F:glycosyltransferase activity"/>
    <property type="evidence" value="ECO:0007669"/>
    <property type="project" value="UniProtKB-KW"/>
</dbReference>
<dbReference type="GO" id="GO:1901137">
    <property type="term" value="P:carbohydrate derivative biosynthetic process"/>
    <property type="evidence" value="ECO:0007669"/>
    <property type="project" value="UniProtKB-ARBA"/>
</dbReference>
<dbReference type="InterPro" id="IPR050194">
    <property type="entry name" value="Glycosyltransferase_grp1"/>
</dbReference>
<dbReference type="CDD" id="cd03801">
    <property type="entry name" value="GT4_PimA-like"/>
    <property type="match status" value="1"/>
</dbReference>
<evidence type="ECO:0000259" key="4">
    <source>
        <dbReference type="Pfam" id="PF13439"/>
    </source>
</evidence>
<dbReference type="SUPFAM" id="SSF53756">
    <property type="entry name" value="UDP-Glycosyltransferase/glycogen phosphorylase"/>
    <property type="match status" value="1"/>
</dbReference>
<keyword evidence="1" id="KW-0328">Glycosyltransferase</keyword>
<dbReference type="InterPro" id="IPR001296">
    <property type="entry name" value="Glyco_trans_1"/>
</dbReference>
<dbReference type="PANTHER" id="PTHR45947:SF14">
    <property type="entry name" value="SLL1723 PROTEIN"/>
    <property type="match status" value="1"/>
</dbReference>
<evidence type="ECO:0000313" key="6">
    <source>
        <dbReference type="Proteomes" id="UP000245166"/>
    </source>
</evidence>
<dbReference type="Gene3D" id="3.40.50.2000">
    <property type="entry name" value="Glycogen Phosphorylase B"/>
    <property type="match status" value="2"/>
</dbReference>
<name>A0A2U1ZZZ7_9MICO</name>
<dbReference type="InterPro" id="IPR028098">
    <property type="entry name" value="Glyco_trans_4-like_N"/>
</dbReference>
<proteinExistence type="predicted"/>
<evidence type="ECO:0000256" key="2">
    <source>
        <dbReference type="ARBA" id="ARBA00022679"/>
    </source>
</evidence>
<protein>
    <submittedName>
        <fullName evidence="5">Colanic acid biosynthesis glycosyltransferase WcaL</fullName>
    </submittedName>
</protein>
<dbReference type="Pfam" id="PF13439">
    <property type="entry name" value="Glyco_transf_4"/>
    <property type="match status" value="1"/>
</dbReference>
<accession>A0A2U1ZZZ7</accession>
<evidence type="ECO:0000256" key="1">
    <source>
        <dbReference type="ARBA" id="ARBA00022676"/>
    </source>
</evidence>
<dbReference type="AlphaFoldDB" id="A0A2U1ZZZ7"/>
<dbReference type="EMBL" id="PYHR01000002">
    <property type="protein sequence ID" value="PWD52557.1"/>
    <property type="molecule type" value="Genomic_DNA"/>
</dbReference>
<evidence type="ECO:0000313" key="5">
    <source>
        <dbReference type="EMBL" id="PWD52557.1"/>
    </source>
</evidence>
<dbReference type="Pfam" id="PF00534">
    <property type="entry name" value="Glycos_transf_1"/>
    <property type="match status" value="1"/>
</dbReference>
<organism evidence="5 6">
    <name type="scientific">Serinibacter arcticus</name>
    <dbReference type="NCBI Taxonomy" id="1655435"/>
    <lineage>
        <taxon>Bacteria</taxon>
        <taxon>Bacillati</taxon>
        <taxon>Actinomycetota</taxon>
        <taxon>Actinomycetes</taxon>
        <taxon>Micrococcales</taxon>
        <taxon>Beutenbergiaceae</taxon>
        <taxon>Serinibacter</taxon>
    </lineage>
</organism>
<feature type="domain" description="Glycosyl transferase family 1" evidence="3">
    <location>
        <begin position="204"/>
        <end position="370"/>
    </location>
</feature>
<dbReference type="PANTHER" id="PTHR45947">
    <property type="entry name" value="SULFOQUINOVOSYL TRANSFERASE SQD2"/>
    <property type="match status" value="1"/>
</dbReference>
<sequence length="396" mass="41801">MYPRFSETFIVTEILAREALGADLEIFSLRAPVDPRFHDSLARVQAPVRYVPRVRRAEDLWTALATAREVLGPLPDRLLAELLAADAEDAAQALAVAVAARRSGLTHLHAHFASLATTVARLAALAAGITYSFTAHARDLFHEQVDDADVLRKAADAHHVVTISRFNVAHLRAIGVAPERVRLVYNGLDLEAFPARTGTDDDVEATPTTGLHVVGVGRLVEKKGFDDLLHAVAILRGRGHRVRATLVGGGELEERLRATSSALGLDDVVTFTGPLPQPQVRDVVGTADVLAAPCVVGSDGNADGLPTVVLEAMALGTPCVTTGVTGLGEAVVHESTGLVVDQHDPTGLAEAVARLDADPALARSLATAARALVQDRFDSRRQAAQLQAALAPEAAA</sequence>
<comment type="caution">
    <text evidence="5">The sequence shown here is derived from an EMBL/GenBank/DDBJ whole genome shotgun (WGS) entry which is preliminary data.</text>
</comment>
<feature type="domain" description="Glycosyltransferase subfamily 4-like N-terminal" evidence="4">
    <location>
        <begin position="92"/>
        <end position="191"/>
    </location>
</feature>
<dbReference type="OrthoDB" id="506201at2"/>
<reference evidence="5 6" key="1">
    <citation type="submission" date="2018-03" db="EMBL/GenBank/DDBJ databases">
        <title>Genome assembly of novel Miniimonas species PCH200.</title>
        <authorList>
            <person name="Thakur V."/>
            <person name="Kumar V."/>
            <person name="Singh D."/>
        </authorList>
    </citation>
    <scope>NUCLEOTIDE SEQUENCE [LARGE SCALE GENOMIC DNA]</scope>
    <source>
        <strain evidence="5 6">PCH200</strain>
    </source>
</reference>
<evidence type="ECO:0000259" key="3">
    <source>
        <dbReference type="Pfam" id="PF00534"/>
    </source>
</evidence>
<gene>
    <name evidence="5" type="ORF">C8046_13540</name>
</gene>